<comment type="caution">
    <text evidence="1">The sequence shown here is derived from an EMBL/GenBank/DDBJ whole genome shotgun (WGS) entry which is preliminary data.</text>
</comment>
<keyword evidence="2" id="KW-1185">Reference proteome</keyword>
<accession>A0ABS3C771</accession>
<name>A0ABS3C771_9BACT</name>
<protein>
    <recommendedName>
        <fullName evidence="3">Lipocalin-like domain-containing protein</fullName>
    </recommendedName>
</protein>
<evidence type="ECO:0008006" key="3">
    <source>
        <dbReference type="Google" id="ProtNLM"/>
    </source>
</evidence>
<gene>
    <name evidence="1" type="ORF">J0A68_15785</name>
</gene>
<dbReference type="RefSeq" id="WP_206579196.1">
    <property type="nucleotide sequence ID" value="NZ_JAFKCT010000007.1"/>
</dbReference>
<sequence>MTKHLKIILLLFLLSCGQSDQLDQKIIGTWTMEKVYEYENDVTEKHNPAQDRWIEFKSDGTFVSDGQPFGRNTGRWTADNEASILYIDSDVDDDDSEWSVTFDKDLSTWTGIGHPRKENTKLIHKRKE</sequence>
<evidence type="ECO:0000313" key="2">
    <source>
        <dbReference type="Proteomes" id="UP000664317"/>
    </source>
</evidence>
<reference evidence="1 2" key="1">
    <citation type="submission" date="2021-03" db="EMBL/GenBank/DDBJ databases">
        <title>novel species isolated from a fishpond in China.</title>
        <authorList>
            <person name="Lu H."/>
            <person name="Cai Z."/>
        </authorList>
    </citation>
    <scope>NUCLEOTIDE SEQUENCE [LARGE SCALE GENOMIC DNA]</scope>
    <source>
        <strain evidence="1 2">H41</strain>
    </source>
</reference>
<dbReference type="EMBL" id="JAFKCT010000007">
    <property type="protein sequence ID" value="MBN7812414.1"/>
    <property type="molecule type" value="Genomic_DNA"/>
</dbReference>
<dbReference type="Proteomes" id="UP000664317">
    <property type="component" value="Unassembled WGS sequence"/>
</dbReference>
<organism evidence="1 2">
    <name type="scientific">Algoriphagus oliviformis</name>
    <dbReference type="NCBI Taxonomy" id="2811231"/>
    <lineage>
        <taxon>Bacteria</taxon>
        <taxon>Pseudomonadati</taxon>
        <taxon>Bacteroidota</taxon>
        <taxon>Cytophagia</taxon>
        <taxon>Cytophagales</taxon>
        <taxon>Cyclobacteriaceae</taxon>
        <taxon>Algoriphagus</taxon>
    </lineage>
</organism>
<proteinExistence type="predicted"/>
<evidence type="ECO:0000313" key="1">
    <source>
        <dbReference type="EMBL" id="MBN7812414.1"/>
    </source>
</evidence>